<proteinExistence type="predicted"/>
<comment type="caution">
    <text evidence="4">The sequence shown here is derived from an EMBL/GenBank/DDBJ whole genome shotgun (WGS) entry which is preliminary data.</text>
</comment>
<accession>A0ABN9AE30</accession>
<dbReference type="PANTHER" id="PTHR10887:SF537">
    <property type="entry name" value="HELICASE SENATAXIN-RELATED"/>
    <property type="match status" value="1"/>
</dbReference>
<dbReference type="InterPro" id="IPR041677">
    <property type="entry name" value="DNA2/NAM7_AAA_11"/>
</dbReference>
<dbReference type="SUPFAM" id="SSF52540">
    <property type="entry name" value="P-loop containing nucleoside triphosphate hydrolases"/>
    <property type="match status" value="1"/>
</dbReference>
<feature type="region of interest" description="Disordered" evidence="2">
    <location>
        <begin position="76"/>
        <end position="108"/>
    </location>
</feature>
<evidence type="ECO:0000259" key="3">
    <source>
        <dbReference type="SMART" id="SM00487"/>
    </source>
</evidence>
<dbReference type="Proteomes" id="UP001162483">
    <property type="component" value="Unassembled WGS sequence"/>
</dbReference>
<evidence type="ECO:0000313" key="5">
    <source>
        <dbReference type="Proteomes" id="UP001162483"/>
    </source>
</evidence>
<dbReference type="Pfam" id="PF13087">
    <property type="entry name" value="AAA_12"/>
    <property type="match status" value="1"/>
</dbReference>
<name>A0ABN9AE30_9NEOB</name>
<reference evidence="4" key="1">
    <citation type="submission" date="2023-05" db="EMBL/GenBank/DDBJ databases">
        <authorList>
            <person name="Stuckert A."/>
        </authorList>
    </citation>
    <scope>NUCLEOTIDE SEQUENCE</scope>
</reference>
<evidence type="ECO:0000256" key="1">
    <source>
        <dbReference type="ARBA" id="ARBA00048432"/>
    </source>
</evidence>
<dbReference type="InterPro" id="IPR047187">
    <property type="entry name" value="SF1_C_Upf1"/>
</dbReference>
<comment type="catalytic activity">
    <reaction evidence="1">
        <text>ATP + H2O = ADP + phosphate + H(+)</text>
        <dbReference type="Rhea" id="RHEA:13065"/>
        <dbReference type="ChEBI" id="CHEBI:15377"/>
        <dbReference type="ChEBI" id="CHEBI:15378"/>
        <dbReference type="ChEBI" id="CHEBI:30616"/>
        <dbReference type="ChEBI" id="CHEBI:43474"/>
        <dbReference type="ChEBI" id="CHEBI:456216"/>
        <dbReference type="EC" id="3.6.4.12"/>
    </reaction>
    <physiologicalReaction direction="left-to-right" evidence="1">
        <dbReference type="Rhea" id="RHEA:13066"/>
    </physiologicalReaction>
</comment>
<sequence>MYQNAVLRTAQSLSQFLVISVRYSLLLRKKRITCLPDLVCPLLFKNHTDLPLLKFIVLGQPLELPVSQKDLESLPKHLPTAKAKTPSSKPSVPRTTMQPSVQNKAPVSQSTSNVLKPLINQNNIPIQCSSNSIQRTGMNPLASFRTPHRDQTWLLREVLNWKFDMFDNIAQFGPPNKLCQLPLLKVPLRFSDYEEYFTVFCPLMLLNTFESLAQEWAVKQPSLTSHLCKLHLQNFCSEKNQMYRGEFQVWIRNMDLNMQWLPKEGDLVFLIVPESPSTSPKEESDLQAPPFYHTGHVSRFIRTQYTQTLEKEQYTLCELSIHTHGNLLPYCKQQVRCAVIGSLITTQRQYKALIQLQRNPLFKPIIYPTMNDFLPRNKLENNGSWLPISKEFNSDQRNAIENAYAMVTQHPRLPRICMIHGPPGTGKSKTIVGLLYRILMEKQRNIPDQNFNAKNKRNRVLVCAPSNAALDDLMKKIILEFKEKCHDKKNTLGNCGDINLVRLGSEKSISSDVVKFSLDCQVNYRINKASQDPSVLKQKEALDKQLDEFSRQRAMERCHKKTCDELDQKIAKLTRERQYVANVLKEQRRRPQEVQRNIILESHVICCTLSASGGILLESAFRQLGQEPFSCVIVDEAGQSCEVETLIPLLHRCCKLVLVGDPEQLPPTVISMKAEELGYGQSLMSRLCQILEASGTNTPIMRLTIQYRMHPDICLFPSKHFYNSMLKTDRAIEEVRCSSDWPFQPYMVFDVSDGLEMKEKESFSNLSEIQMVVALIKLIKSKKKEFCFRNIGIITPYRAQKIRLIAELKKTFGDNSMPGEVDTVDGFQGRQKDCIIVTCVRANSIQGCIGFLASRQRLNVTITRAKFSLFILGSFRTLMENKDWNHLIQDAQRRGALVKTKKELYQRDVNRILKLKPVIQRTTSFPPTKPVEVHTPPVEAPGRGINTLPVHGGPPLTRTIAHPAVDVRLHNSSRSLSVPPPSARKENTQQYGTSCYSFSIKWKAAGSQTGAPV</sequence>
<dbReference type="InterPro" id="IPR027417">
    <property type="entry name" value="P-loop_NTPase"/>
</dbReference>
<gene>
    <name evidence="4" type="ORF">SPARVUS_LOCUS614058</name>
</gene>
<dbReference type="CDD" id="cd18808">
    <property type="entry name" value="SF1_C_Upf1"/>
    <property type="match status" value="1"/>
</dbReference>
<dbReference type="Gene3D" id="3.40.50.300">
    <property type="entry name" value="P-loop containing nucleotide triphosphate hydrolases"/>
    <property type="match status" value="2"/>
</dbReference>
<feature type="compositionally biased region" description="Polar residues" evidence="2">
    <location>
        <begin position="85"/>
        <end position="108"/>
    </location>
</feature>
<dbReference type="Pfam" id="PF13086">
    <property type="entry name" value="AAA_11"/>
    <property type="match status" value="1"/>
</dbReference>
<evidence type="ECO:0000313" key="4">
    <source>
        <dbReference type="EMBL" id="CAI9534234.1"/>
    </source>
</evidence>
<dbReference type="CDD" id="cd18042">
    <property type="entry name" value="DEXXQc_SETX"/>
    <property type="match status" value="1"/>
</dbReference>
<dbReference type="SMART" id="SM00487">
    <property type="entry name" value="DEXDc"/>
    <property type="match status" value="1"/>
</dbReference>
<organism evidence="4 5">
    <name type="scientific">Staurois parvus</name>
    <dbReference type="NCBI Taxonomy" id="386267"/>
    <lineage>
        <taxon>Eukaryota</taxon>
        <taxon>Metazoa</taxon>
        <taxon>Chordata</taxon>
        <taxon>Craniata</taxon>
        <taxon>Vertebrata</taxon>
        <taxon>Euteleostomi</taxon>
        <taxon>Amphibia</taxon>
        <taxon>Batrachia</taxon>
        <taxon>Anura</taxon>
        <taxon>Neobatrachia</taxon>
        <taxon>Ranoidea</taxon>
        <taxon>Ranidae</taxon>
        <taxon>Staurois</taxon>
    </lineage>
</organism>
<protein>
    <recommendedName>
        <fullName evidence="3">Helicase ATP-binding domain-containing protein</fullName>
    </recommendedName>
</protein>
<dbReference type="PANTHER" id="PTHR10887">
    <property type="entry name" value="DNA2/NAM7 HELICASE FAMILY"/>
    <property type="match status" value="1"/>
</dbReference>
<dbReference type="InterPro" id="IPR041679">
    <property type="entry name" value="DNA2/NAM7-like_C"/>
</dbReference>
<dbReference type="InterPro" id="IPR045055">
    <property type="entry name" value="DNA2/NAM7-like"/>
</dbReference>
<dbReference type="EMBL" id="CATNWA010000188">
    <property type="protein sequence ID" value="CAI9534234.1"/>
    <property type="molecule type" value="Genomic_DNA"/>
</dbReference>
<dbReference type="InterPro" id="IPR014001">
    <property type="entry name" value="Helicase_ATP-bd"/>
</dbReference>
<evidence type="ECO:0000256" key="2">
    <source>
        <dbReference type="SAM" id="MobiDB-lite"/>
    </source>
</evidence>
<keyword evidence="5" id="KW-1185">Reference proteome</keyword>
<feature type="domain" description="Helicase ATP-binding" evidence="3">
    <location>
        <begin position="388"/>
        <end position="735"/>
    </location>
</feature>